<evidence type="ECO:0000256" key="1">
    <source>
        <dbReference type="ARBA" id="ARBA00006525"/>
    </source>
</evidence>
<reference evidence="3" key="1">
    <citation type="submission" date="2018-05" db="EMBL/GenBank/DDBJ databases">
        <authorList>
            <person name="Lanie J.A."/>
            <person name="Ng W.-L."/>
            <person name="Kazmierczak K.M."/>
            <person name="Andrzejewski T.M."/>
            <person name="Davidsen T.M."/>
            <person name="Wayne K.J."/>
            <person name="Tettelin H."/>
            <person name="Glass J.I."/>
            <person name="Rusch D."/>
            <person name="Podicherti R."/>
            <person name="Tsui H.-C.T."/>
            <person name="Winkler M.E."/>
        </authorList>
    </citation>
    <scope>NUCLEOTIDE SEQUENCE</scope>
</reference>
<dbReference type="InterPro" id="IPR003488">
    <property type="entry name" value="DprA"/>
</dbReference>
<dbReference type="NCBIfam" id="TIGR00732">
    <property type="entry name" value="dprA"/>
    <property type="match status" value="1"/>
</dbReference>
<dbReference type="SUPFAM" id="SSF102405">
    <property type="entry name" value="MCP/YpsA-like"/>
    <property type="match status" value="1"/>
</dbReference>
<protein>
    <recommendedName>
        <fullName evidence="2">Smf/DprA SLOG domain-containing protein</fullName>
    </recommendedName>
</protein>
<dbReference type="PANTHER" id="PTHR43022:SF1">
    <property type="entry name" value="PROTEIN SMF"/>
    <property type="match status" value="1"/>
</dbReference>
<dbReference type="Gene3D" id="3.40.50.450">
    <property type="match status" value="1"/>
</dbReference>
<comment type="similarity">
    <text evidence="1">Belongs to the DprA/Smf family.</text>
</comment>
<dbReference type="Pfam" id="PF02481">
    <property type="entry name" value="DNA_processg_A"/>
    <property type="match status" value="1"/>
</dbReference>
<sequence>MQSVERDNVWLNGRDRSIVGLNEASYPFLLSQIPDPPLRLYVEGQVSDWLRPAVAVVGSRNPTAAGEEFAFHLAHGLAEHGIVVVSGLALGIDSAAHKGAMAAGGMTIAVCGTGLDIVYPRQNRTLADQIKAMGGLVSEFCIGTGVRAHHFPRRNRLISGLTLGTVVVEAGRRSGSLITARHAVEQGREVFAVPGSVFSPLSRGPNALIRDGARLVEKVSDITEELSLILPRARRKAITTELSL</sequence>
<proteinExistence type="inferred from homology"/>
<dbReference type="GO" id="GO:0009294">
    <property type="term" value="P:DNA-mediated transformation"/>
    <property type="evidence" value="ECO:0007669"/>
    <property type="project" value="InterPro"/>
</dbReference>
<dbReference type="PANTHER" id="PTHR43022">
    <property type="entry name" value="PROTEIN SMF"/>
    <property type="match status" value="1"/>
</dbReference>
<organism evidence="3">
    <name type="scientific">marine metagenome</name>
    <dbReference type="NCBI Taxonomy" id="408172"/>
    <lineage>
        <taxon>unclassified sequences</taxon>
        <taxon>metagenomes</taxon>
        <taxon>ecological metagenomes</taxon>
    </lineage>
</organism>
<dbReference type="InterPro" id="IPR057666">
    <property type="entry name" value="DrpA_SLOG"/>
</dbReference>
<name>A0A382PJ72_9ZZZZ</name>
<accession>A0A382PJ72</accession>
<evidence type="ECO:0000259" key="2">
    <source>
        <dbReference type="Pfam" id="PF02481"/>
    </source>
</evidence>
<evidence type="ECO:0000313" key="3">
    <source>
        <dbReference type="EMBL" id="SVC72728.1"/>
    </source>
</evidence>
<feature type="domain" description="Smf/DprA SLOG" evidence="2">
    <location>
        <begin position="19"/>
        <end position="226"/>
    </location>
</feature>
<dbReference type="AlphaFoldDB" id="A0A382PJ72"/>
<dbReference type="EMBL" id="UINC01107390">
    <property type="protein sequence ID" value="SVC72728.1"/>
    <property type="molecule type" value="Genomic_DNA"/>
</dbReference>
<gene>
    <name evidence="3" type="ORF">METZ01_LOCUS325582</name>
</gene>